<dbReference type="AlphaFoldDB" id="A0A316UQI9"/>
<keyword evidence="11" id="KW-1185">Reference proteome</keyword>
<sequence>MPKSNADSALSSSSSSDRPPLPRLDGSRDTPNRLPSFVADRLPPLVPRDITAPTLPSLSSLTDELRDKRPLTRSRSNSLRRAASTSGVPPLEHHHHHHHHHHHAYRTPGPHSYSPPASDRRLSAQWARGQSEVRSMDDAFAFGYYAATGPGHAGRPALPPSSATSWSSSSGTGTSLPPLSSITSSLPSPATPTAPNNSAKRARGWGEEEQHALRRGGWGEEEAHRRSGGWDMDGAQKRVWEDLSVGERQEAVQRVLQRFMRRLAAKMGDQGSVVDDFFVTVTCSHSGVAQKSYGHEKRFLCPPPIVRVRGPGYTTPSATPSIARQLRMTILPGAGGEQNAHELAVSEDVILDRTLQAKFGHLHVGGSTSAAKTFRLRFDMIATDRGGQHAWKSPRLSGSYAGADRYPWLTCESEPIAVISKPSKKTTKAKTSSSQITPDLAICLFNRVNSQNVRTKYMAVDDGQLSARNDSWTTFHMRPVVTASSASSASSTSINDPSAALHATDAVTYGSIVVLEAPGRGAVSDPMVVCKVDKGKIIVPAAFGGTAHAQASSSDSSFDGPISQMQKVAFMRYDPSSATSRHATPSRRFLCSSPPEPWWSTDTNATLANATPANASASTHTAQAAPMRTPDGSTSSYTPQHGVVGANRGDAGMVPTPLTFMPPGRGPNPNEPAPATLGPRDADVANDAFCWSVVGAASFHFSFTQMGLSVESAGEAPAPQDPPGVLPSLCNVPRILHEAHVLRLEGERLALGGPGVCWKVWLGGMGPLPQMAESTSLVAGYGSGAAVNAVTVLDVRLPALDALLPYCRSLRAVAEEDVAATLPTSLPIVLVRDVDGTIVKTAYSLELFRGQEGRNSLALAVVAG</sequence>
<name>A0A316UQI9_9BASI</name>
<feature type="region of interest" description="Disordered" evidence="7">
    <location>
        <begin position="154"/>
        <end position="232"/>
    </location>
</feature>
<feature type="region of interest" description="Disordered" evidence="7">
    <location>
        <begin position="1"/>
        <end position="130"/>
    </location>
</feature>
<dbReference type="InterPro" id="IPR008967">
    <property type="entry name" value="p53-like_TF_DNA-bd_sf"/>
</dbReference>
<dbReference type="GO" id="GO:0005634">
    <property type="term" value="C:nucleus"/>
    <property type="evidence" value="ECO:0007669"/>
    <property type="project" value="UniProtKB-SubCell"/>
</dbReference>
<keyword evidence="6" id="KW-0539">Nucleus</keyword>
<dbReference type="Proteomes" id="UP000245884">
    <property type="component" value="Unassembled WGS sequence"/>
</dbReference>
<evidence type="ECO:0000256" key="7">
    <source>
        <dbReference type="SAM" id="MobiDB-lite"/>
    </source>
</evidence>
<feature type="compositionally biased region" description="Low complexity" evidence="7">
    <location>
        <begin position="73"/>
        <end position="86"/>
    </location>
</feature>
<feature type="domain" description="Beta-trefoil DNA-binding" evidence="9">
    <location>
        <begin position="434"/>
        <end position="691"/>
    </location>
</feature>
<feature type="compositionally biased region" description="Low complexity" evidence="7">
    <location>
        <begin position="160"/>
        <end position="199"/>
    </location>
</feature>
<dbReference type="RefSeq" id="XP_025362168.1">
    <property type="nucleotide sequence ID" value="XM_025509220.1"/>
</dbReference>
<evidence type="ECO:0000256" key="4">
    <source>
        <dbReference type="ARBA" id="ARBA00023125"/>
    </source>
</evidence>
<dbReference type="InterPro" id="IPR037095">
    <property type="entry name" value="RBP-J/Cbf11_DNA-bd_sf"/>
</dbReference>
<feature type="compositionally biased region" description="Basic residues" evidence="7">
    <location>
        <begin position="93"/>
        <end position="105"/>
    </location>
</feature>
<evidence type="ECO:0008006" key="12">
    <source>
        <dbReference type="Google" id="ProtNLM"/>
    </source>
</evidence>
<feature type="compositionally biased region" description="Basic and acidic residues" evidence="7">
    <location>
        <begin position="204"/>
        <end position="225"/>
    </location>
</feature>
<dbReference type="InterPro" id="IPR036358">
    <property type="entry name" value="BTD_sf"/>
</dbReference>
<feature type="region of interest" description="Disordered" evidence="7">
    <location>
        <begin position="577"/>
        <end position="596"/>
    </location>
</feature>
<dbReference type="OrthoDB" id="5600360at2759"/>
<evidence type="ECO:0000256" key="5">
    <source>
        <dbReference type="ARBA" id="ARBA00023163"/>
    </source>
</evidence>
<dbReference type="InterPro" id="IPR040159">
    <property type="entry name" value="CLS_fam"/>
</dbReference>
<evidence type="ECO:0000256" key="6">
    <source>
        <dbReference type="ARBA" id="ARBA00023242"/>
    </source>
</evidence>
<evidence type="ECO:0000256" key="3">
    <source>
        <dbReference type="ARBA" id="ARBA00023015"/>
    </source>
</evidence>
<feature type="domain" description="RBP-J/Cbf11/Cbf12 DNA binding" evidence="8">
    <location>
        <begin position="280"/>
        <end position="433"/>
    </location>
</feature>
<evidence type="ECO:0000259" key="9">
    <source>
        <dbReference type="SMART" id="SM01268"/>
    </source>
</evidence>
<protein>
    <recommendedName>
        <fullName evidence="12">LAG1-DNAbind-domain-containing protein</fullName>
    </recommendedName>
</protein>
<feature type="compositionally biased region" description="Low complexity" evidence="7">
    <location>
        <begin position="1"/>
        <end position="18"/>
    </location>
</feature>
<evidence type="ECO:0000256" key="1">
    <source>
        <dbReference type="ARBA" id="ARBA00004123"/>
    </source>
</evidence>
<reference evidence="10 11" key="1">
    <citation type="journal article" date="2018" name="Mol. Biol. Evol.">
        <title>Broad Genomic Sampling Reveals a Smut Pathogenic Ancestry of the Fungal Clade Ustilaginomycotina.</title>
        <authorList>
            <person name="Kijpornyongpan T."/>
            <person name="Mondo S.J."/>
            <person name="Barry K."/>
            <person name="Sandor L."/>
            <person name="Lee J."/>
            <person name="Lipzen A."/>
            <person name="Pangilinan J."/>
            <person name="LaButti K."/>
            <person name="Hainaut M."/>
            <person name="Henrissat B."/>
            <person name="Grigoriev I.V."/>
            <person name="Spatafora J.W."/>
            <person name="Aime M.C."/>
        </authorList>
    </citation>
    <scope>NUCLEOTIDE SEQUENCE [LARGE SCALE GENOMIC DNA]</scope>
    <source>
        <strain evidence="10 11">MCA 5214</strain>
    </source>
</reference>
<accession>A0A316UQI9</accession>
<feature type="region of interest" description="Disordered" evidence="7">
    <location>
        <begin position="612"/>
        <end position="637"/>
    </location>
</feature>
<dbReference type="GO" id="GO:0001228">
    <property type="term" value="F:DNA-binding transcription activator activity, RNA polymerase II-specific"/>
    <property type="evidence" value="ECO:0007669"/>
    <property type="project" value="InterPro"/>
</dbReference>
<keyword evidence="3" id="KW-0805">Transcription regulation</keyword>
<comment type="similarity">
    <text evidence="2">Belongs to the Su(H) family.</text>
</comment>
<dbReference type="GO" id="GO:0000978">
    <property type="term" value="F:RNA polymerase II cis-regulatory region sequence-specific DNA binding"/>
    <property type="evidence" value="ECO:0007669"/>
    <property type="project" value="InterPro"/>
</dbReference>
<comment type="subcellular location">
    <subcellularLocation>
        <location evidence="1">Nucleus</location>
    </subcellularLocation>
</comment>
<dbReference type="InterPro" id="IPR015350">
    <property type="entry name" value="Beta-trefoil_DNA-bd_dom"/>
</dbReference>
<dbReference type="SUPFAM" id="SSF49417">
    <property type="entry name" value="p53-like transcription factors"/>
    <property type="match status" value="1"/>
</dbReference>
<keyword evidence="4" id="KW-0238">DNA-binding</keyword>
<organism evidence="10 11">
    <name type="scientific">Jaminaea rosea</name>
    <dbReference type="NCBI Taxonomy" id="1569628"/>
    <lineage>
        <taxon>Eukaryota</taxon>
        <taxon>Fungi</taxon>
        <taxon>Dikarya</taxon>
        <taxon>Basidiomycota</taxon>
        <taxon>Ustilaginomycotina</taxon>
        <taxon>Exobasidiomycetes</taxon>
        <taxon>Microstromatales</taxon>
        <taxon>Microstromatales incertae sedis</taxon>
        <taxon>Jaminaea</taxon>
    </lineage>
</organism>
<keyword evidence="5" id="KW-0804">Transcription</keyword>
<gene>
    <name evidence="10" type="ORF">BDZ90DRAFT_279886</name>
</gene>
<dbReference type="SMART" id="SM01268">
    <property type="entry name" value="BTD"/>
    <property type="match status" value="1"/>
</dbReference>
<dbReference type="Pfam" id="PF09271">
    <property type="entry name" value="LAG1-DNAbind"/>
    <property type="match status" value="1"/>
</dbReference>
<evidence type="ECO:0000313" key="11">
    <source>
        <dbReference type="Proteomes" id="UP000245884"/>
    </source>
</evidence>
<dbReference type="InterPro" id="IPR015351">
    <property type="entry name" value="RBP-J/Cbf11/Cbf12_DNA-bd"/>
</dbReference>
<evidence type="ECO:0000259" key="8">
    <source>
        <dbReference type="SMART" id="SM01267"/>
    </source>
</evidence>
<dbReference type="Gene3D" id="2.60.40.1450">
    <property type="entry name" value="LAG1, DNA binding domain"/>
    <property type="match status" value="1"/>
</dbReference>
<dbReference type="SMART" id="SM01267">
    <property type="entry name" value="LAG1_DNAbind"/>
    <property type="match status" value="1"/>
</dbReference>
<dbReference type="PANTHER" id="PTHR10665">
    <property type="entry name" value="RECOMBINING BINDING PROTEIN SUPPRESSOR OF HAIRLESS"/>
    <property type="match status" value="1"/>
</dbReference>
<dbReference type="SUPFAM" id="SSF110217">
    <property type="entry name" value="DNA-binding protein LAG-1 (CSL)"/>
    <property type="match status" value="1"/>
</dbReference>
<evidence type="ECO:0000313" key="10">
    <source>
        <dbReference type="EMBL" id="PWN27556.1"/>
    </source>
</evidence>
<dbReference type="GeneID" id="37031043"/>
<proteinExistence type="inferred from homology"/>
<dbReference type="STRING" id="1569628.A0A316UQI9"/>
<evidence type="ECO:0000256" key="2">
    <source>
        <dbReference type="ARBA" id="ARBA00009704"/>
    </source>
</evidence>
<dbReference type="EMBL" id="KZ819668">
    <property type="protein sequence ID" value="PWN27556.1"/>
    <property type="molecule type" value="Genomic_DNA"/>
</dbReference>
<dbReference type="Gene3D" id="2.80.10.50">
    <property type="match status" value="1"/>
</dbReference>
<feature type="compositionally biased region" description="Low complexity" evidence="7">
    <location>
        <begin position="612"/>
        <end position="622"/>
    </location>
</feature>